<evidence type="ECO:0000313" key="5">
    <source>
        <dbReference type="EMBL" id="KAL3309968.1"/>
    </source>
</evidence>
<dbReference type="AlphaFoldDB" id="A0ABD2PR41"/>
<keyword evidence="3" id="KW-1015">Disulfide bond</keyword>
<reference evidence="5 6" key="1">
    <citation type="submission" date="2024-11" db="EMBL/GenBank/DDBJ databases">
        <title>Adaptive evolution of stress response genes in parasites aligns with host niche diversity.</title>
        <authorList>
            <person name="Hahn C."/>
            <person name="Resl P."/>
        </authorList>
    </citation>
    <scope>NUCLEOTIDE SEQUENCE [LARGE SCALE GENOMIC DNA]</scope>
    <source>
        <strain evidence="5">EGGRZ-B1_66</strain>
        <tissue evidence="5">Body</tissue>
    </source>
</reference>
<dbReference type="InterPro" id="IPR057627">
    <property type="entry name" value="FN-plug_TEN1-4"/>
</dbReference>
<keyword evidence="2" id="KW-0677">Repeat</keyword>
<dbReference type="PANTHER" id="PTHR11219:SF69">
    <property type="entry name" value="TENEURIN-A"/>
    <property type="match status" value="1"/>
</dbReference>
<organism evidence="5 6">
    <name type="scientific">Cichlidogyrus casuarinus</name>
    <dbReference type="NCBI Taxonomy" id="1844966"/>
    <lineage>
        <taxon>Eukaryota</taxon>
        <taxon>Metazoa</taxon>
        <taxon>Spiralia</taxon>
        <taxon>Lophotrochozoa</taxon>
        <taxon>Platyhelminthes</taxon>
        <taxon>Monogenea</taxon>
        <taxon>Monopisthocotylea</taxon>
        <taxon>Dactylogyridea</taxon>
        <taxon>Ancyrocephalidae</taxon>
        <taxon>Cichlidogyrus</taxon>
    </lineage>
</organism>
<evidence type="ECO:0000256" key="3">
    <source>
        <dbReference type="ARBA" id="ARBA00023157"/>
    </source>
</evidence>
<evidence type="ECO:0000256" key="2">
    <source>
        <dbReference type="ARBA" id="ARBA00022737"/>
    </source>
</evidence>
<protein>
    <recommendedName>
        <fullName evidence="4">Teneurin 1-4-like FN-plug domain-containing protein</fullName>
    </recommendedName>
</protein>
<comment type="caution">
    <text evidence="5">The sequence shown here is derived from an EMBL/GenBank/DDBJ whole genome shotgun (WGS) entry which is preliminary data.</text>
</comment>
<sequence>FELVVQGGGLVQLDFLRYPTCRFDAALNVYVPVNEIVILADVYLLDRDSQLSQFLAQDMWAHSLKGDLLLAEAASNSDVAIELQIKAMQRSIHFASARNHPKLCGDHEIGGPYPRLQMREGETMTCMEGDSELCLTLDAVMMYSLQLGETGIGLMYRSDRAGNFNSSMLIELSGENVPKQLEQVHLIVQISGRSFSALFNATANLRVLFRWDRLDCFGQPVYGESRALISVGYQYRPSMQCPDRDIFWDRRYVWMQARDQSPSDLIDWRLSKQHFYAPNLGIVYRYVSLPTAP</sequence>
<name>A0ABD2PR41_9PLAT</name>
<gene>
    <name evidence="5" type="ORF">Ciccas_011478</name>
</gene>
<proteinExistence type="predicted"/>
<evidence type="ECO:0000256" key="1">
    <source>
        <dbReference type="ARBA" id="ARBA00022536"/>
    </source>
</evidence>
<dbReference type="Proteomes" id="UP001626550">
    <property type="component" value="Unassembled WGS sequence"/>
</dbReference>
<dbReference type="Pfam" id="PF24329">
    <property type="entry name" value="FN-plug_TEN1-4"/>
    <property type="match status" value="1"/>
</dbReference>
<keyword evidence="6" id="KW-1185">Reference proteome</keyword>
<dbReference type="EMBL" id="JBJKFK010003375">
    <property type="protein sequence ID" value="KAL3309968.1"/>
    <property type="molecule type" value="Genomic_DNA"/>
</dbReference>
<dbReference type="PANTHER" id="PTHR11219">
    <property type="entry name" value="TENEURIN AND N-ACETYLGLUCOSAMINE-1-PHOSPHODIESTER ALPHA-N-ACETYLGLUCOSAMINIDASE"/>
    <property type="match status" value="1"/>
</dbReference>
<accession>A0ABD2PR41</accession>
<evidence type="ECO:0000259" key="4">
    <source>
        <dbReference type="Pfam" id="PF24329"/>
    </source>
</evidence>
<feature type="non-terminal residue" evidence="5">
    <location>
        <position position="1"/>
    </location>
</feature>
<keyword evidence="1" id="KW-0245">EGF-like domain</keyword>
<evidence type="ECO:0000313" key="6">
    <source>
        <dbReference type="Proteomes" id="UP001626550"/>
    </source>
</evidence>
<feature type="domain" description="Teneurin 1-4-like FN-plug" evidence="4">
    <location>
        <begin position="170"/>
        <end position="256"/>
    </location>
</feature>
<dbReference type="InterPro" id="IPR051216">
    <property type="entry name" value="Teneurin"/>
</dbReference>